<dbReference type="InterPro" id="IPR003595">
    <property type="entry name" value="Tyr_Pase_cat"/>
</dbReference>
<evidence type="ECO:0000256" key="5">
    <source>
        <dbReference type="ARBA" id="ARBA00022912"/>
    </source>
</evidence>
<dbReference type="InterPro" id="IPR006020">
    <property type="entry name" value="PTB/PI_dom"/>
</dbReference>
<feature type="region of interest" description="Disordered" evidence="9">
    <location>
        <begin position="768"/>
        <end position="801"/>
    </location>
</feature>
<dbReference type="InterPro" id="IPR033929">
    <property type="entry name" value="Tensin_PTB"/>
</dbReference>
<dbReference type="InterPro" id="IPR036860">
    <property type="entry name" value="SH2_dom_sf"/>
</dbReference>
<dbReference type="SMART" id="SM01326">
    <property type="entry name" value="PTEN_C2"/>
    <property type="match status" value="1"/>
</dbReference>
<dbReference type="PANTHER" id="PTHR45734">
    <property type="entry name" value="TENSIN"/>
    <property type="match status" value="1"/>
</dbReference>
<dbReference type="FunFam" id="3.30.505.10:FF:000002">
    <property type="entry name" value="Tensin 1"/>
    <property type="match status" value="1"/>
</dbReference>
<evidence type="ECO:0000256" key="6">
    <source>
        <dbReference type="ARBA" id="ARBA00022949"/>
    </source>
</evidence>
<keyword evidence="4" id="KW-0378">Hydrolase</keyword>
<dbReference type="Ensembl" id="ENSTRUT00000084739.1">
    <property type="protein sequence ID" value="ENSTRUP00000077781.1"/>
    <property type="gene ID" value="ENSTRUG00000004813.3"/>
</dbReference>
<evidence type="ECO:0000259" key="12">
    <source>
        <dbReference type="PROSITE" id="PS51182"/>
    </source>
</evidence>
<dbReference type="SUPFAM" id="SSF50729">
    <property type="entry name" value="PH domain-like"/>
    <property type="match status" value="1"/>
</dbReference>
<dbReference type="Gene3D" id="3.90.190.10">
    <property type="entry name" value="Protein tyrosine phosphatase superfamily"/>
    <property type="match status" value="1"/>
</dbReference>
<evidence type="ECO:0000313" key="14">
    <source>
        <dbReference type="Proteomes" id="UP000005226"/>
    </source>
</evidence>
<dbReference type="FunFam" id="3.90.190.10:FF:000010">
    <property type="entry name" value="tensin-1 isoform X2"/>
    <property type="match status" value="1"/>
</dbReference>
<feature type="compositionally biased region" description="Polar residues" evidence="9">
    <location>
        <begin position="1094"/>
        <end position="1103"/>
    </location>
</feature>
<dbReference type="SUPFAM" id="SSF52799">
    <property type="entry name" value="(Phosphotyrosine protein) phosphatases II"/>
    <property type="match status" value="1"/>
</dbReference>
<dbReference type="SUPFAM" id="SSF49562">
    <property type="entry name" value="C2 domain (Calcium/lipid-binding domain, CaLB)"/>
    <property type="match status" value="1"/>
</dbReference>
<dbReference type="PANTHER" id="PTHR45734:SF3">
    <property type="entry name" value="TENSIN-1"/>
    <property type="match status" value="1"/>
</dbReference>
<keyword evidence="5" id="KW-0904">Protein phosphatase</keyword>
<dbReference type="PROSITE" id="PS51182">
    <property type="entry name" value="C2_TENSIN"/>
    <property type="match status" value="1"/>
</dbReference>
<dbReference type="Gene3D" id="2.60.40.1110">
    <property type="match status" value="1"/>
</dbReference>
<evidence type="ECO:0000256" key="2">
    <source>
        <dbReference type="ARBA" id="ARBA00007881"/>
    </source>
</evidence>
<sequence>MGSTKSSKSVDSRRRPSRSTSLLQALDENYELDLIYITERIISVSFPSSVEEQSYAANLREVASMLRSKHGQNYLLFNLSEKRSDIGQLNPKVLDFGWPDHHAPALDKICSICKAMDTWLSADNRNVVVIHNKGNRGRTGVVVAAYMHYSNISASADQALDRFAMKRFYEDKVLPVSQPSQKRYVDYFSGLLSGHIKINNKPLFLHHVIMHGIPNFESKGGCRPFLKIYQAMQPVYTSGIYNVQGDSQTSICITIEPGLLLKGDILLKCYHKRYRTPCRDVMFRVQFHTCALHDLSVVFGKDELDETSKDDRFPEYGKVEFVFSFGPEKIHGVDYLENGPSVSVDYNTQESLIRWDSYENFNNNCDDIADVIHTQGPLDGSLYAKVRKKESVEGTVTANGIPPSAAEHALPVVDHALSVSSDSGNSTASIKTDRTDEPTPPAQRPISPQEKQELEQLLSGLEGPMNRQNYLTTPAGGTLHLVPAQVHVNGHSNIDRETDILDDELPTSQEGNSVDSLRTFSSTDGRATPADLYFQSESIINGQDHVPYLERTIPDNPLENRLHMGKSSRPFTFTQKESVPPLTTPNGNLYRSQSFGTTSSSMPQAPARTTSSRDAVQRGLNIWQQFGVPEEPVTEGLTFSPPSSVTMISSHHSLPQFPHRHSASQQEIEQSIETLNLLMLDLEPGHTSVTKSQSAPLHEKNVVVTTQPCFSQSQTRPSYQNDVVLPTHFSGPMSSYSSPAQMSPGKPSTPEPAPVQVSLGYLKPVSSYPPSTLSQSVEVLEPQRSPSAASASPQPRDNEPDEVFNVEGLVAQRVAAPQTRTASLDESATLPRHTTPTSEGQCQKSSEDGPDVSVRSPVRCVSPEFVNAIAMNPGGRPKERHMHSYREAFEEMDGGPVSPTPTVGGRSPPGLAKTPLSALGLKPHNPAEIHLNQTGPRSYVESVARSAVAGGDQPTSTWSPSPPEETTGPQRSTSPSSYSLNPPLSSSSPIQSSQRPILGQRLSKGAQGSPVLSRQTSLGQGSQQSPVLNRQPPLGQPVHGSPVLSRHPSVTQPQAHAVLIPHASILQVSQRSPSLDRHPMHSGYTTPDERHGNLSRQSSSSGYQGPPTPTFPISPAAYQDDRIMGMGVGFRQGSPAPVVQPQLPEKRRMSSGDKPNGTLSYGTMNGRIRSPASGGSTPSYFHTLSDFSRFNIADGSPESRLNVKFVQDTSKFWYKPDISREQAISMLREREPGAFVIRDSHSFRGAYGLAMKVASPPPSVHQSKKGDINNELVRHFLIESSSKGVKLKGCPNEPYFGCLSALVYQHAITPLALPCKLLIPATGLSKQTLSPVLTSSLFKNSFVFPACNVLYINSVEMESLTGPQAISKAISETLAAASPPTATVVHFKVSSQGITLTDNQRKLFFRRHYPNNTVTFCDTDPQDRKWNKPEGGAAKLFGFVARKQGSTTDNVSHLFAELDPDQPANAIVNFVTKMIGSQKR</sequence>
<dbReference type="SMART" id="SM00404">
    <property type="entry name" value="PTPc_motif"/>
    <property type="match status" value="1"/>
</dbReference>
<feature type="region of interest" description="Disordered" evidence="9">
    <location>
        <begin position="1069"/>
        <end position="1116"/>
    </location>
</feature>
<dbReference type="InterPro" id="IPR011993">
    <property type="entry name" value="PH-like_dom_sf"/>
</dbReference>
<dbReference type="GO" id="GO:0005925">
    <property type="term" value="C:focal adhesion"/>
    <property type="evidence" value="ECO:0007669"/>
    <property type="project" value="UniProtKB-SubCell"/>
</dbReference>
<dbReference type="GO" id="GO:0010761">
    <property type="term" value="P:fibroblast migration"/>
    <property type="evidence" value="ECO:0007669"/>
    <property type="project" value="TreeGrafter"/>
</dbReference>
<feature type="compositionally biased region" description="Low complexity" evidence="9">
    <location>
        <begin position="894"/>
        <end position="905"/>
    </location>
</feature>
<dbReference type="InterPro" id="IPR029021">
    <property type="entry name" value="Prot-tyrosine_phosphatase-like"/>
</dbReference>
<feature type="region of interest" description="Disordered" evidence="9">
    <location>
        <begin position="1133"/>
        <end position="1157"/>
    </location>
</feature>
<keyword evidence="7 8" id="KW-0727">SH2 domain</keyword>
<feature type="compositionally biased region" description="Polar residues" evidence="9">
    <location>
        <begin position="732"/>
        <end position="741"/>
    </location>
</feature>
<protein>
    <submittedName>
        <fullName evidence="13">Tensin 1</fullName>
    </submittedName>
</protein>
<feature type="region of interest" description="Disordered" evidence="9">
    <location>
        <begin position="722"/>
        <end position="756"/>
    </location>
</feature>
<dbReference type="InterPro" id="IPR014020">
    <property type="entry name" value="Tensin_C2-dom"/>
</dbReference>
<keyword evidence="6" id="KW-0965">Cell junction</keyword>
<name>A0A674NY18_TAKRU</name>
<dbReference type="InterPro" id="IPR000980">
    <property type="entry name" value="SH2"/>
</dbReference>
<dbReference type="Pfam" id="PF10409">
    <property type="entry name" value="PTEN_C2"/>
    <property type="match status" value="1"/>
</dbReference>
<feature type="compositionally biased region" description="Low complexity" evidence="9">
    <location>
        <begin position="782"/>
        <end position="795"/>
    </location>
</feature>
<dbReference type="GeneTree" id="ENSGT00940000155400"/>
<dbReference type="SUPFAM" id="SSF55550">
    <property type="entry name" value="SH2 domain"/>
    <property type="match status" value="1"/>
</dbReference>
<evidence type="ECO:0000256" key="9">
    <source>
        <dbReference type="SAM" id="MobiDB-lite"/>
    </source>
</evidence>
<dbReference type="Gene3D" id="3.30.505.10">
    <property type="entry name" value="SH2 domain"/>
    <property type="match status" value="1"/>
</dbReference>
<feature type="compositionally biased region" description="Polar residues" evidence="9">
    <location>
        <begin position="1010"/>
        <end position="1028"/>
    </location>
</feature>
<reference evidence="13" key="2">
    <citation type="submission" date="2025-08" db="UniProtKB">
        <authorList>
            <consortium name="Ensembl"/>
        </authorList>
    </citation>
    <scope>IDENTIFICATION</scope>
</reference>
<feature type="domain" description="Phosphatase tensin-type" evidence="11">
    <location>
        <begin position="23"/>
        <end position="195"/>
    </location>
</feature>
<reference evidence="13 14" key="1">
    <citation type="journal article" date="2011" name="Genome Biol. Evol.">
        <title>Integration of the genetic map and genome assembly of fugu facilitates insights into distinct features of genome evolution in teleosts and mammals.</title>
        <authorList>
            <person name="Kai W."/>
            <person name="Kikuchi K."/>
            <person name="Tohari S."/>
            <person name="Chew A.K."/>
            <person name="Tay A."/>
            <person name="Fujiwara A."/>
            <person name="Hosoya S."/>
            <person name="Suetake H."/>
            <person name="Naruse K."/>
            <person name="Brenner S."/>
            <person name="Suzuki Y."/>
            <person name="Venkatesh B."/>
        </authorList>
    </citation>
    <scope>NUCLEOTIDE SEQUENCE [LARGE SCALE GENOMIC DNA]</scope>
</reference>
<evidence type="ECO:0000256" key="8">
    <source>
        <dbReference type="PROSITE-ProRule" id="PRU00191"/>
    </source>
</evidence>
<dbReference type="FunFam" id="2.60.40.1110:FF:000002">
    <property type="entry name" value="tensin-1 isoform X2"/>
    <property type="match status" value="1"/>
</dbReference>
<evidence type="ECO:0000259" key="11">
    <source>
        <dbReference type="PROSITE" id="PS51181"/>
    </source>
</evidence>
<dbReference type="Proteomes" id="UP000005226">
    <property type="component" value="Chromosome 1"/>
</dbReference>
<dbReference type="FunFam" id="2.30.29.30:FF:000039">
    <property type="entry name" value="Tensin 1"/>
    <property type="match status" value="1"/>
</dbReference>
<feature type="compositionally biased region" description="Polar residues" evidence="9">
    <location>
        <begin position="418"/>
        <end position="430"/>
    </location>
</feature>
<evidence type="ECO:0000259" key="10">
    <source>
        <dbReference type="PROSITE" id="PS50001"/>
    </source>
</evidence>
<dbReference type="InterPro" id="IPR013625">
    <property type="entry name" value="PTB"/>
</dbReference>
<keyword evidence="14" id="KW-1185">Reference proteome</keyword>
<dbReference type="SMART" id="SM00462">
    <property type="entry name" value="PTB"/>
    <property type="match status" value="1"/>
</dbReference>
<dbReference type="CDD" id="cd09927">
    <property type="entry name" value="SH2_Tensin_like"/>
    <property type="match status" value="1"/>
</dbReference>
<dbReference type="InterPro" id="IPR029023">
    <property type="entry name" value="Tensin_phosphatase"/>
</dbReference>
<evidence type="ECO:0000256" key="1">
    <source>
        <dbReference type="ARBA" id="ARBA00004246"/>
    </source>
</evidence>
<organism evidence="13 14">
    <name type="scientific">Takifugu rubripes</name>
    <name type="common">Japanese pufferfish</name>
    <name type="synonym">Fugu rubripes</name>
    <dbReference type="NCBI Taxonomy" id="31033"/>
    <lineage>
        <taxon>Eukaryota</taxon>
        <taxon>Metazoa</taxon>
        <taxon>Chordata</taxon>
        <taxon>Craniata</taxon>
        <taxon>Vertebrata</taxon>
        <taxon>Euteleostomi</taxon>
        <taxon>Actinopterygii</taxon>
        <taxon>Neopterygii</taxon>
        <taxon>Teleostei</taxon>
        <taxon>Neoteleostei</taxon>
        <taxon>Acanthomorphata</taxon>
        <taxon>Eupercaria</taxon>
        <taxon>Tetraodontiformes</taxon>
        <taxon>Tetradontoidea</taxon>
        <taxon>Tetraodontidae</taxon>
        <taxon>Takifugu</taxon>
    </lineage>
</organism>
<feature type="compositionally biased region" description="Polar residues" evidence="9">
    <location>
        <begin position="584"/>
        <end position="612"/>
    </location>
</feature>
<feature type="compositionally biased region" description="Polar residues" evidence="9">
    <location>
        <begin position="768"/>
        <end position="777"/>
    </location>
</feature>
<feature type="compositionally biased region" description="Polar residues" evidence="9">
    <location>
        <begin position="818"/>
        <end position="844"/>
    </location>
</feature>
<dbReference type="InterPro" id="IPR035012">
    <property type="entry name" value="Tensin-like_SH2"/>
</dbReference>
<feature type="region of interest" description="Disordered" evidence="9">
    <location>
        <begin position="815"/>
        <end position="856"/>
    </location>
</feature>
<evidence type="ECO:0000256" key="3">
    <source>
        <dbReference type="ARBA" id="ARBA00022553"/>
    </source>
</evidence>
<feature type="compositionally biased region" description="Low complexity" evidence="9">
    <location>
        <begin position="954"/>
        <end position="997"/>
    </location>
</feature>
<evidence type="ECO:0000256" key="4">
    <source>
        <dbReference type="ARBA" id="ARBA00022801"/>
    </source>
</evidence>
<feature type="domain" description="C2 tensin-type" evidence="12">
    <location>
        <begin position="200"/>
        <end position="326"/>
    </location>
</feature>
<dbReference type="GO" id="GO:0004721">
    <property type="term" value="F:phosphoprotein phosphatase activity"/>
    <property type="evidence" value="ECO:0007669"/>
    <property type="project" value="UniProtKB-KW"/>
</dbReference>
<dbReference type="Pfam" id="PF08416">
    <property type="entry name" value="PTB"/>
    <property type="match status" value="1"/>
</dbReference>
<feature type="domain" description="SH2" evidence="10">
    <location>
        <begin position="1213"/>
        <end position="1321"/>
    </location>
</feature>
<dbReference type="SMART" id="SM00252">
    <property type="entry name" value="SH2"/>
    <property type="match status" value="1"/>
</dbReference>
<feature type="region of interest" description="Disordered" evidence="9">
    <location>
        <begin position="418"/>
        <end position="450"/>
    </location>
</feature>
<accession>A0A674NY18</accession>
<reference evidence="13" key="3">
    <citation type="submission" date="2025-09" db="UniProtKB">
        <authorList>
            <consortium name="Ensembl"/>
        </authorList>
    </citation>
    <scope>IDENTIFICATION</scope>
</reference>
<feature type="region of interest" description="Disordered" evidence="9">
    <location>
        <begin position="571"/>
        <end position="612"/>
    </location>
</feature>
<dbReference type="PROSITE" id="PS50001">
    <property type="entry name" value="SH2"/>
    <property type="match status" value="1"/>
</dbReference>
<feature type="region of interest" description="Disordered" evidence="9">
    <location>
        <begin position="946"/>
        <end position="1052"/>
    </location>
</feature>
<evidence type="ECO:0000313" key="13">
    <source>
        <dbReference type="Ensembl" id="ENSTRUP00000077781.1"/>
    </source>
</evidence>
<proteinExistence type="inferred from homology"/>
<comment type="subcellular location">
    <subcellularLocation>
        <location evidence="1">Cell junction</location>
        <location evidence="1">Focal adhesion</location>
    </subcellularLocation>
</comment>
<dbReference type="InterPro" id="IPR051484">
    <property type="entry name" value="Tensin_PTEN_phosphatase"/>
</dbReference>
<keyword evidence="3" id="KW-0597">Phosphoprotein</keyword>
<feature type="region of interest" description="Disordered" evidence="9">
    <location>
        <begin position="891"/>
        <end position="932"/>
    </location>
</feature>
<dbReference type="CDD" id="cd01213">
    <property type="entry name" value="PTB_tensin"/>
    <property type="match status" value="1"/>
</dbReference>
<dbReference type="PROSITE" id="PS51181">
    <property type="entry name" value="PPASE_TENSIN"/>
    <property type="match status" value="1"/>
</dbReference>
<dbReference type="InterPro" id="IPR035892">
    <property type="entry name" value="C2_domain_sf"/>
</dbReference>
<dbReference type="Gene3D" id="2.30.29.30">
    <property type="entry name" value="Pleckstrin-homology domain (PH domain)/Phosphotyrosine-binding domain (PTB)"/>
    <property type="match status" value="1"/>
</dbReference>
<dbReference type="Pfam" id="PF00017">
    <property type="entry name" value="SH2"/>
    <property type="match status" value="1"/>
</dbReference>
<comment type="similarity">
    <text evidence="2">Belongs to the PTEN phosphatase protein family.</text>
</comment>
<evidence type="ECO:0000256" key="7">
    <source>
        <dbReference type="ARBA" id="ARBA00022999"/>
    </source>
</evidence>
<gene>
    <name evidence="13" type="primary">tns1b</name>
</gene>